<keyword evidence="2" id="KW-1185">Reference proteome</keyword>
<dbReference type="AlphaFoldDB" id="A0A7J7IUE7"/>
<dbReference type="EMBL" id="VXIV02003391">
    <property type="protein sequence ID" value="KAF6017460.1"/>
    <property type="molecule type" value="Genomic_DNA"/>
</dbReference>
<evidence type="ECO:0000313" key="2">
    <source>
        <dbReference type="Proteomes" id="UP000593567"/>
    </source>
</evidence>
<protein>
    <submittedName>
        <fullName evidence="1">Uncharacterized protein</fullName>
    </submittedName>
</protein>
<sequence length="67" mass="7908">MQSLLKHLYSEIYLTNYIKKFIILLYVTINILQDNIITTDEATTLHRKYNCSQYASAEHKIKEETSP</sequence>
<gene>
    <name evidence="1" type="ORF">EB796_024229</name>
</gene>
<organism evidence="1 2">
    <name type="scientific">Bugula neritina</name>
    <name type="common">Brown bryozoan</name>
    <name type="synonym">Sertularia neritina</name>
    <dbReference type="NCBI Taxonomy" id="10212"/>
    <lineage>
        <taxon>Eukaryota</taxon>
        <taxon>Metazoa</taxon>
        <taxon>Spiralia</taxon>
        <taxon>Lophotrochozoa</taxon>
        <taxon>Bryozoa</taxon>
        <taxon>Gymnolaemata</taxon>
        <taxon>Cheilostomatida</taxon>
        <taxon>Flustrina</taxon>
        <taxon>Buguloidea</taxon>
        <taxon>Bugulidae</taxon>
        <taxon>Bugula</taxon>
    </lineage>
</organism>
<evidence type="ECO:0000313" key="1">
    <source>
        <dbReference type="EMBL" id="KAF6017460.1"/>
    </source>
</evidence>
<proteinExistence type="predicted"/>
<name>A0A7J7IUE7_BUGNE</name>
<reference evidence="1" key="1">
    <citation type="submission" date="2020-06" db="EMBL/GenBank/DDBJ databases">
        <title>Draft genome of Bugula neritina, a colonial animal packing powerful symbionts and potential medicines.</title>
        <authorList>
            <person name="Rayko M."/>
        </authorList>
    </citation>
    <scope>NUCLEOTIDE SEQUENCE [LARGE SCALE GENOMIC DNA]</scope>
    <source>
        <strain evidence="1">Kwan_BN1</strain>
    </source>
</reference>
<dbReference type="Proteomes" id="UP000593567">
    <property type="component" value="Unassembled WGS sequence"/>
</dbReference>
<comment type="caution">
    <text evidence="1">The sequence shown here is derived from an EMBL/GenBank/DDBJ whole genome shotgun (WGS) entry which is preliminary data.</text>
</comment>
<accession>A0A7J7IUE7</accession>